<keyword evidence="3 5" id="KW-1133">Transmembrane helix</keyword>
<evidence type="ECO:0000259" key="6">
    <source>
        <dbReference type="PROSITE" id="PS50234"/>
    </source>
</evidence>
<accession>A0ABY5E7X2</accession>
<evidence type="ECO:0000256" key="3">
    <source>
        <dbReference type="ARBA" id="ARBA00022989"/>
    </source>
</evidence>
<keyword evidence="2 5" id="KW-0812">Transmembrane</keyword>
<name>A0ABY5E7X2_9BACT</name>
<evidence type="ECO:0000256" key="2">
    <source>
        <dbReference type="ARBA" id="ARBA00022692"/>
    </source>
</evidence>
<dbReference type="Pfam" id="PF00092">
    <property type="entry name" value="VWA"/>
    <property type="match status" value="1"/>
</dbReference>
<gene>
    <name evidence="7" type="ORF">NJU99_03455</name>
</gene>
<dbReference type="RefSeq" id="WP_254577337.1">
    <property type="nucleotide sequence ID" value="NZ_CP100595.1"/>
</dbReference>
<dbReference type="InterPro" id="IPR002035">
    <property type="entry name" value="VWF_A"/>
</dbReference>
<evidence type="ECO:0000313" key="8">
    <source>
        <dbReference type="Proteomes" id="UP001060012"/>
    </source>
</evidence>
<sequence length="300" mass="33866">MFDITFEYPYLLLLILLFIFCAVFCKAKSPSYLIPHLHIFSKSNMKTSFITSVLKYLTIVFAILALASPIKINNSQVIKNDGINIVLNLDASGSMQELGFDESNYSRTRFDSVKQIVSSFIEKRVNDNIAFVLFGQSAMIASPLSFDKQAQSEILKYFEVGILGNKTAILDSLALSIKVLKDKQANSNIIILLSDGMDNASSIPLQVIERMLKKYNIKVYGISIGNSNNYILDKVSSLTGGKSYRAYNTQSLETIYKDIDLLEKSKIEQNRVIIKDYLFFYPLFISVLSLCILIFLRNKS</sequence>
<dbReference type="PANTHER" id="PTHR22550:SF5">
    <property type="entry name" value="LEUCINE ZIPPER PROTEIN 4"/>
    <property type="match status" value="1"/>
</dbReference>
<dbReference type="SMART" id="SM00327">
    <property type="entry name" value="VWA"/>
    <property type="match status" value="1"/>
</dbReference>
<keyword evidence="4 5" id="KW-0472">Membrane</keyword>
<dbReference type="SUPFAM" id="SSF53300">
    <property type="entry name" value="vWA-like"/>
    <property type="match status" value="1"/>
</dbReference>
<protein>
    <submittedName>
        <fullName evidence="7">VWA domain-containing protein</fullName>
    </submittedName>
</protein>
<evidence type="ECO:0000256" key="5">
    <source>
        <dbReference type="SAM" id="Phobius"/>
    </source>
</evidence>
<feature type="transmembrane region" description="Helical" evidence="5">
    <location>
        <begin position="48"/>
        <end position="67"/>
    </location>
</feature>
<dbReference type="Gene3D" id="3.40.50.410">
    <property type="entry name" value="von Willebrand factor, type A domain"/>
    <property type="match status" value="1"/>
</dbReference>
<organism evidence="7 8">
    <name type="scientific">Arcobacter roscoffensis</name>
    <dbReference type="NCBI Taxonomy" id="2961520"/>
    <lineage>
        <taxon>Bacteria</taxon>
        <taxon>Pseudomonadati</taxon>
        <taxon>Campylobacterota</taxon>
        <taxon>Epsilonproteobacteria</taxon>
        <taxon>Campylobacterales</taxon>
        <taxon>Arcobacteraceae</taxon>
        <taxon>Arcobacter</taxon>
    </lineage>
</organism>
<dbReference type="PANTHER" id="PTHR22550">
    <property type="entry name" value="SPORE GERMINATION PROTEIN"/>
    <property type="match status" value="1"/>
</dbReference>
<dbReference type="Proteomes" id="UP001060012">
    <property type="component" value="Chromosome"/>
</dbReference>
<dbReference type="InterPro" id="IPR036465">
    <property type="entry name" value="vWFA_dom_sf"/>
</dbReference>
<keyword evidence="8" id="KW-1185">Reference proteome</keyword>
<feature type="transmembrane region" description="Helical" evidence="5">
    <location>
        <begin position="6"/>
        <end position="27"/>
    </location>
</feature>
<dbReference type="PROSITE" id="PS50234">
    <property type="entry name" value="VWFA"/>
    <property type="match status" value="1"/>
</dbReference>
<feature type="transmembrane region" description="Helical" evidence="5">
    <location>
        <begin position="277"/>
        <end position="296"/>
    </location>
</feature>
<proteinExistence type="predicted"/>
<evidence type="ECO:0000256" key="4">
    <source>
        <dbReference type="ARBA" id="ARBA00023136"/>
    </source>
</evidence>
<feature type="domain" description="VWFA" evidence="6">
    <location>
        <begin position="84"/>
        <end position="265"/>
    </location>
</feature>
<dbReference type="EMBL" id="CP100595">
    <property type="protein sequence ID" value="UTJ07158.1"/>
    <property type="molecule type" value="Genomic_DNA"/>
</dbReference>
<reference evidence="7" key="1">
    <citation type="submission" date="2022-07" db="EMBL/GenBank/DDBJ databases">
        <title>Arcobacter roscoffensis sp. nov., a marine bacterium isolated from coastal seawater collected from Roscoff, France.</title>
        <authorList>
            <person name="Pascual J."/>
            <person name="Lepeaux C."/>
            <person name="Methner A."/>
            <person name="Overmann J."/>
        </authorList>
    </citation>
    <scope>NUCLEOTIDE SEQUENCE</scope>
    <source>
        <strain evidence="7">ARW1-2F2</strain>
    </source>
</reference>
<dbReference type="InterPro" id="IPR050768">
    <property type="entry name" value="UPF0353/GerABKA_families"/>
</dbReference>
<evidence type="ECO:0000313" key="7">
    <source>
        <dbReference type="EMBL" id="UTJ07158.1"/>
    </source>
</evidence>
<keyword evidence="1" id="KW-1003">Cell membrane</keyword>
<evidence type="ECO:0000256" key="1">
    <source>
        <dbReference type="ARBA" id="ARBA00022475"/>
    </source>
</evidence>